<dbReference type="InterPro" id="IPR046342">
    <property type="entry name" value="CBS_dom_sf"/>
</dbReference>
<feature type="transmembrane region" description="Helical" evidence="8">
    <location>
        <begin position="80"/>
        <end position="107"/>
    </location>
</feature>
<evidence type="ECO:0000256" key="1">
    <source>
        <dbReference type="ARBA" id="ARBA00004141"/>
    </source>
</evidence>
<evidence type="ECO:0000256" key="5">
    <source>
        <dbReference type="ARBA" id="ARBA00023122"/>
    </source>
</evidence>
<dbReference type="EMBL" id="CAXAMM010011114">
    <property type="protein sequence ID" value="CAK9025311.1"/>
    <property type="molecule type" value="Genomic_DNA"/>
</dbReference>
<keyword evidence="5" id="KW-0129">CBS domain</keyword>
<dbReference type="PANTHER" id="PTHR11689">
    <property type="entry name" value="CHLORIDE CHANNEL PROTEIN CLC FAMILY MEMBER"/>
    <property type="match status" value="1"/>
</dbReference>
<gene>
    <name evidence="9" type="ORF">SCF082_LOCUS17029</name>
</gene>
<dbReference type="Gene3D" id="3.10.580.10">
    <property type="entry name" value="CBS-domain"/>
    <property type="match status" value="1"/>
</dbReference>
<evidence type="ECO:0000256" key="4">
    <source>
        <dbReference type="ARBA" id="ARBA00022989"/>
    </source>
</evidence>
<feature type="compositionally biased region" description="Basic and acidic residues" evidence="7">
    <location>
        <begin position="43"/>
        <end position="52"/>
    </location>
</feature>
<proteinExistence type="predicted"/>
<accession>A0ABP0KF94</accession>
<feature type="transmembrane region" description="Helical" evidence="8">
    <location>
        <begin position="250"/>
        <end position="271"/>
    </location>
</feature>
<evidence type="ECO:0000256" key="2">
    <source>
        <dbReference type="ARBA" id="ARBA00022692"/>
    </source>
</evidence>
<keyword evidence="2 8" id="KW-0812">Transmembrane</keyword>
<evidence type="ECO:0000313" key="10">
    <source>
        <dbReference type="Proteomes" id="UP001642464"/>
    </source>
</evidence>
<keyword evidence="6 8" id="KW-0472">Membrane</keyword>
<protein>
    <submittedName>
        <fullName evidence="9">Chloride channel protein CLC-b (AtCLC-b) (CBS domain-containing protein CBSCLC7)</fullName>
    </submittedName>
</protein>
<comment type="caution">
    <text evidence="9">The sequence shown here is derived from an EMBL/GenBank/DDBJ whole genome shotgun (WGS) entry which is preliminary data.</text>
</comment>
<dbReference type="PANTHER" id="PTHR11689:SF136">
    <property type="entry name" value="H(+)_CL(-) EXCHANGE TRANSPORTER 7"/>
    <property type="match status" value="1"/>
</dbReference>
<dbReference type="SUPFAM" id="SSF81340">
    <property type="entry name" value="Clc chloride channel"/>
    <property type="match status" value="1"/>
</dbReference>
<name>A0ABP0KF94_9DINO</name>
<comment type="subcellular location">
    <subcellularLocation>
        <location evidence="1">Membrane</location>
        <topology evidence="1">Multi-pass membrane protein</topology>
    </subcellularLocation>
</comment>
<organism evidence="9 10">
    <name type="scientific">Durusdinium trenchii</name>
    <dbReference type="NCBI Taxonomy" id="1381693"/>
    <lineage>
        <taxon>Eukaryota</taxon>
        <taxon>Sar</taxon>
        <taxon>Alveolata</taxon>
        <taxon>Dinophyceae</taxon>
        <taxon>Suessiales</taxon>
        <taxon>Symbiodiniaceae</taxon>
        <taxon>Durusdinium</taxon>
    </lineage>
</organism>
<keyword evidence="10" id="KW-1185">Reference proteome</keyword>
<dbReference type="Gene3D" id="1.10.3080.10">
    <property type="entry name" value="Clc chloride channel"/>
    <property type="match status" value="1"/>
</dbReference>
<feature type="transmembrane region" description="Helical" evidence="8">
    <location>
        <begin position="127"/>
        <end position="149"/>
    </location>
</feature>
<evidence type="ECO:0000256" key="8">
    <source>
        <dbReference type="SAM" id="Phobius"/>
    </source>
</evidence>
<dbReference type="SUPFAM" id="SSF54631">
    <property type="entry name" value="CBS-domain pair"/>
    <property type="match status" value="1"/>
</dbReference>
<dbReference type="InterPro" id="IPR051280">
    <property type="entry name" value="Cl-channel/antiporter"/>
</dbReference>
<keyword evidence="4 8" id="KW-1133">Transmembrane helix</keyword>
<feature type="region of interest" description="Disordered" evidence="7">
    <location>
        <begin position="1"/>
        <end position="55"/>
    </location>
</feature>
<sequence>MAAASSSLTWRPQARATGGAESKPTPSRRCDAAWASPESLQMPERDARDGRRSPFGAAAAARATHSAVLGPQTHRLPSKVMWSVTMLTASAVALMNFGMILAIKWLVGLKFSTMQRAIVESGVLHGILVLVLISTSYAVVGVCLIQFVAPSCGGSGIPENKAFLNGAQMPGLYSHRTCWVRAGTNILANAAGFPVGREGPMVTIGSNLAYLLCEKVLQPYVREWVTVAGSPALLVDEQRLAHATRISCTVGGACAIAVIFNAPFGGLLYMFEEVTAVSWYEELTFRVFVSTMFCSLLSYGLCWLMGSDITEFVIYAETPQIKKWAWGDVPIFVALAALVGVLTSLHTRAMWRFAALRQSSRERWRRLQPWPVVVETTLYASLCAFTSGMVSLLAVCAKEGESGLEYVPFNCPEGQYNPIASLLVATSHSSVKLLFSGTNGGEIHASSSFLAFLTYTSLNIGLAGLPVPGGAFTATMLMGGLFGRSVGAFCHTLQVTGSPSGVYAVVGSAAMLCGFKQMTLASVLIVVECVNDLSLAPIVMLGVAVSMAVNWSMNERGHDEEVIHRRALPYLEPEAPHRFDALAALDLCSPCCPLLPEAPLAQVLSALEEEAHYFPVKEPDGPCLGIASRAAVKSLLPSSSQAEHVQLDSELVEELLPIHRVMDPTPFTVVEDMPAPRLYSLFAKAGERAACVTSIRGDFRGLISRERLIALTR</sequence>
<evidence type="ECO:0000256" key="3">
    <source>
        <dbReference type="ARBA" id="ARBA00022737"/>
    </source>
</evidence>
<dbReference type="InterPro" id="IPR001807">
    <property type="entry name" value="ClC"/>
</dbReference>
<feature type="transmembrane region" description="Helical" evidence="8">
    <location>
        <begin position="329"/>
        <end position="351"/>
    </location>
</feature>
<feature type="compositionally biased region" description="Polar residues" evidence="7">
    <location>
        <begin position="1"/>
        <end position="10"/>
    </location>
</feature>
<evidence type="ECO:0000313" key="9">
    <source>
        <dbReference type="EMBL" id="CAK9025311.1"/>
    </source>
</evidence>
<dbReference type="InterPro" id="IPR014743">
    <property type="entry name" value="Cl-channel_core"/>
</dbReference>
<keyword evidence="3" id="KW-0677">Repeat</keyword>
<feature type="transmembrane region" description="Helical" evidence="8">
    <location>
        <begin position="283"/>
        <end position="306"/>
    </location>
</feature>
<dbReference type="PRINTS" id="PR00762">
    <property type="entry name" value="CLCHANNEL"/>
</dbReference>
<dbReference type="Proteomes" id="UP001642464">
    <property type="component" value="Unassembled WGS sequence"/>
</dbReference>
<dbReference type="Pfam" id="PF00654">
    <property type="entry name" value="Voltage_CLC"/>
    <property type="match status" value="1"/>
</dbReference>
<reference evidence="9 10" key="1">
    <citation type="submission" date="2024-02" db="EMBL/GenBank/DDBJ databases">
        <authorList>
            <person name="Chen Y."/>
            <person name="Shah S."/>
            <person name="Dougan E. K."/>
            <person name="Thang M."/>
            <person name="Chan C."/>
        </authorList>
    </citation>
    <scope>NUCLEOTIDE SEQUENCE [LARGE SCALE GENOMIC DNA]</scope>
</reference>
<evidence type="ECO:0000256" key="6">
    <source>
        <dbReference type="ARBA" id="ARBA00023136"/>
    </source>
</evidence>
<evidence type="ECO:0000256" key="7">
    <source>
        <dbReference type="SAM" id="MobiDB-lite"/>
    </source>
</evidence>